<comment type="catalytic activity">
    <reaction evidence="5 6">
        <text>cytidine(34) in tRNA(Ile2) + L-lysine + ATP = lysidine(34) in tRNA(Ile2) + AMP + diphosphate + H(+)</text>
        <dbReference type="Rhea" id="RHEA:43744"/>
        <dbReference type="Rhea" id="RHEA-COMP:10625"/>
        <dbReference type="Rhea" id="RHEA-COMP:10670"/>
        <dbReference type="ChEBI" id="CHEBI:15378"/>
        <dbReference type="ChEBI" id="CHEBI:30616"/>
        <dbReference type="ChEBI" id="CHEBI:32551"/>
        <dbReference type="ChEBI" id="CHEBI:33019"/>
        <dbReference type="ChEBI" id="CHEBI:82748"/>
        <dbReference type="ChEBI" id="CHEBI:83665"/>
        <dbReference type="ChEBI" id="CHEBI:456215"/>
        <dbReference type="EC" id="6.3.4.19"/>
    </reaction>
</comment>
<comment type="subcellular location">
    <subcellularLocation>
        <location evidence="6">Cytoplasm</location>
    </subcellularLocation>
</comment>
<dbReference type="SUPFAM" id="SSF52402">
    <property type="entry name" value="Adenine nucleotide alpha hydrolases-like"/>
    <property type="match status" value="1"/>
</dbReference>
<dbReference type="Gene3D" id="3.40.50.620">
    <property type="entry name" value="HUPs"/>
    <property type="match status" value="1"/>
</dbReference>
<proteinExistence type="inferred from homology"/>
<comment type="caution">
    <text evidence="8">The sequence shown here is derived from an EMBL/GenBank/DDBJ whole genome shotgun (WGS) entry which is preliminary data.</text>
</comment>
<comment type="function">
    <text evidence="6">Ligates lysine onto the cytidine present at position 34 of the AUA codon-specific tRNA(Ile) that contains the anticodon CAU, in an ATP-dependent manner. Cytidine is converted to lysidine, thus changing the amino acid specificity of the tRNA from methionine to isoleucine.</text>
</comment>
<evidence type="ECO:0000256" key="1">
    <source>
        <dbReference type="ARBA" id="ARBA00022598"/>
    </source>
</evidence>
<keyword evidence="9" id="KW-1185">Reference proteome</keyword>
<dbReference type="NCBIfam" id="TIGR02432">
    <property type="entry name" value="lysidine_TilS_N"/>
    <property type="match status" value="1"/>
</dbReference>
<evidence type="ECO:0000259" key="7">
    <source>
        <dbReference type="Pfam" id="PF01171"/>
    </source>
</evidence>
<evidence type="ECO:0000256" key="5">
    <source>
        <dbReference type="ARBA" id="ARBA00048539"/>
    </source>
</evidence>
<dbReference type="PANTHER" id="PTHR43033:SF1">
    <property type="entry name" value="TRNA(ILE)-LYSIDINE SYNTHASE-RELATED"/>
    <property type="match status" value="1"/>
</dbReference>
<keyword evidence="3 6" id="KW-0547">Nucleotide-binding</keyword>
<dbReference type="PANTHER" id="PTHR43033">
    <property type="entry name" value="TRNA(ILE)-LYSIDINE SYNTHASE-RELATED"/>
    <property type="match status" value="1"/>
</dbReference>
<dbReference type="InterPro" id="IPR012094">
    <property type="entry name" value="tRNA_Ile_lys_synt"/>
</dbReference>
<reference evidence="8 9" key="1">
    <citation type="submission" date="2024-06" db="EMBL/GenBank/DDBJ databases">
        <title>Genome of Rhodovulum iodosum, a marine photoferrotroph.</title>
        <authorList>
            <person name="Bianchini G."/>
            <person name="Nikeleit V."/>
            <person name="Kappler A."/>
            <person name="Bryce C."/>
            <person name="Sanchez-Baracaldo P."/>
        </authorList>
    </citation>
    <scope>NUCLEOTIDE SEQUENCE [LARGE SCALE GENOMIC DNA]</scope>
    <source>
        <strain evidence="8 9">UT/N1</strain>
    </source>
</reference>
<protein>
    <recommendedName>
        <fullName evidence="6">tRNA(Ile)-lysidine synthase</fullName>
        <ecNumber evidence="6">6.3.4.19</ecNumber>
    </recommendedName>
    <alternativeName>
        <fullName evidence="6">tRNA(Ile)-2-lysyl-cytidine synthase</fullName>
    </alternativeName>
    <alternativeName>
        <fullName evidence="6">tRNA(Ile)-lysidine synthetase</fullName>
    </alternativeName>
</protein>
<keyword evidence="4 6" id="KW-0067">ATP-binding</keyword>
<organism evidence="8 9">
    <name type="scientific">Rhodovulum iodosum</name>
    <dbReference type="NCBI Taxonomy" id="68291"/>
    <lineage>
        <taxon>Bacteria</taxon>
        <taxon>Pseudomonadati</taxon>
        <taxon>Pseudomonadota</taxon>
        <taxon>Alphaproteobacteria</taxon>
        <taxon>Rhodobacterales</taxon>
        <taxon>Paracoccaceae</taxon>
        <taxon>Rhodovulum</taxon>
    </lineage>
</organism>
<dbReference type="InterPro" id="IPR011063">
    <property type="entry name" value="TilS/TtcA_N"/>
</dbReference>
<comment type="similarity">
    <text evidence="6">Belongs to the tRNA(Ile)-lysidine synthase family.</text>
</comment>
<keyword evidence="1 6" id="KW-0436">Ligase</keyword>
<evidence type="ECO:0000313" key="9">
    <source>
        <dbReference type="Proteomes" id="UP001560019"/>
    </source>
</evidence>
<dbReference type="Proteomes" id="UP001560019">
    <property type="component" value="Unassembled WGS sequence"/>
</dbReference>
<evidence type="ECO:0000256" key="6">
    <source>
        <dbReference type="HAMAP-Rule" id="MF_01161"/>
    </source>
</evidence>
<dbReference type="EC" id="6.3.4.19" evidence="6"/>
<dbReference type="HAMAP" id="MF_01161">
    <property type="entry name" value="tRNA_Ile_lys_synt"/>
    <property type="match status" value="1"/>
</dbReference>
<keyword evidence="6" id="KW-0963">Cytoplasm</keyword>
<dbReference type="InterPro" id="IPR012795">
    <property type="entry name" value="tRNA_Ile_lys_synt_N"/>
</dbReference>
<dbReference type="CDD" id="cd01992">
    <property type="entry name" value="TilS_N"/>
    <property type="match status" value="1"/>
</dbReference>
<feature type="domain" description="tRNA(Ile)-lysidine/2-thiocytidine synthase N-terminal" evidence="7">
    <location>
        <begin position="21"/>
        <end position="197"/>
    </location>
</feature>
<keyword evidence="2 6" id="KW-0819">tRNA processing</keyword>
<accession>A0ABV3XWC0</accession>
<evidence type="ECO:0000256" key="2">
    <source>
        <dbReference type="ARBA" id="ARBA00022694"/>
    </source>
</evidence>
<gene>
    <name evidence="6" type="primary">tilS</name>
    <name evidence="8" type="ORF">Ga0609869_003004</name>
</gene>
<dbReference type="RefSeq" id="WP_125403765.1">
    <property type="nucleotide sequence ID" value="NZ_JBEHHI010000003.1"/>
</dbReference>
<evidence type="ECO:0000313" key="8">
    <source>
        <dbReference type="EMBL" id="MEX5729651.1"/>
    </source>
</evidence>
<feature type="binding site" evidence="6">
    <location>
        <begin position="25"/>
        <end position="30"/>
    </location>
    <ligand>
        <name>ATP</name>
        <dbReference type="ChEBI" id="CHEBI:30616"/>
    </ligand>
</feature>
<dbReference type="EMBL" id="JBEHHI010000003">
    <property type="protein sequence ID" value="MEX5729651.1"/>
    <property type="molecule type" value="Genomic_DNA"/>
</dbReference>
<dbReference type="Pfam" id="PF01171">
    <property type="entry name" value="ATP_bind_3"/>
    <property type="match status" value="1"/>
</dbReference>
<evidence type="ECO:0000256" key="3">
    <source>
        <dbReference type="ARBA" id="ARBA00022741"/>
    </source>
</evidence>
<evidence type="ECO:0000256" key="4">
    <source>
        <dbReference type="ARBA" id="ARBA00022840"/>
    </source>
</evidence>
<sequence>MTGLAAALAEGLGADLPGRLGVAVSGGGDSMALMHLMAGWAQARGADLAVVTVDHGLRPEAAAEADFVARVAAGLGLSHDTLNWDGWDGHGNLQDRARRARQRLIADWACRRRIGAVALGHTADDQAETFLMRLARGAGVDGLSGMAPRRAAEGMLWLRPLLACRRAELRSYLEELGQVWVEDPGNVDPRFARVRARAALTVLAPLGIEAATLAGVCRNLARARDALDAHAEAAARRVARIDGGDVVFDRAALDALPGETRRRLMRHALVWVSGADYGPREGALEETLAALADCPAATLHGCLMLADGPTLRIAREHRAVAAAETPTGALWDGRWRFDGPHHAELTLRALGEAGLAACPDWRATGRPRAALVAQPGVWRGEKLVAAPLAGLSEGWRAWLATGEDSFFRLVDSH</sequence>
<comment type="domain">
    <text evidence="6">The N-terminal region contains the highly conserved SGGXDS motif, predicted to be a P-loop motif involved in ATP binding.</text>
</comment>
<name>A0ABV3XWC0_9RHOB</name>
<dbReference type="InterPro" id="IPR014729">
    <property type="entry name" value="Rossmann-like_a/b/a_fold"/>
</dbReference>